<organism evidence="1 2">
    <name type="scientific">Citrobacter youngae ATCC 29220</name>
    <dbReference type="NCBI Taxonomy" id="500640"/>
    <lineage>
        <taxon>Bacteria</taxon>
        <taxon>Pseudomonadati</taxon>
        <taxon>Pseudomonadota</taxon>
        <taxon>Gammaproteobacteria</taxon>
        <taxon>Enterobacterales</taxon>
        <taxon>Enterobacteriaceae</taxon>
        <taxon>Citrobacter</taxon>
        <taxon>Citrobacter freundii complex</taxon>
    </lineage>
</organism>
<name>D4B7J5_9ENTR</name>
<dbReference type="Proteomes" id="UP000003880">
    <property type="component" value="Unassembled WGS sequence"/>
</dbReference>
<sequence length="245" mass="28157">MSVETLVVVNFPYQENMIMFSSLASLKSRLAHYCYTLVPSDDNDELIQIFNINRHHCGTLHQECLERWLNHAESWRERFPEKPLSPHDNASLHLALEILSSHALNQSEAISTLTEGDFYSPGGLRHIRQLLASVVYGFAFRLAEIRIASAYRETEGSLFMLTESLRQLADSVLADHRHHRPVERCRLDSVAMSLTVIQIRLDEWLRQPDKLLRDESVINELCAVSNAMKSLLLDIARMRSGCWQQ</sequence>
<protein>
    <submittedName>
        <fullName evidence="1">Uncharacterized protein</fullName>
    </submittedName>
</protein>
<evidence type="ECO:0000313" key="1">
    <source>
        <dbReference type="EMBL" id="EFE10125.1"/>
    </source>
</evidence>
<evidence type="ECO:0000313" key="2">
    <source>
        <dbReference type="Proteomes" id="UP000003880"/>
    </source>
</evidence>
<reference evidence="1 2" key="1">
    <citation type="submission" date="2010-02" db="EMBL/GenBank/DDBJ databases">
        <authorList>
            <person name="Weinstock G."/>
            <person name="Sodergren E."/>
            <person name="Clifton S."/>
            <person name="Fulton L."/>
            <person name="Fulton B."/>
            <person name="Courtney L."/>
            <person name="Fronick C."/>
            <person name="Harrison M."/>
            <person name="Strong C."/>
            <person name="Farmer C."/>
            <person name="Delahaunty K."/>
            <person name="Markovic C."/>
            <person name="Hall O."/>
            <person name="Minx P."/>
            <person name="Tomlinson C."/>
            <person name="Mitreva M."/>
            <person name="Nelson J."/>
            <person name="Hou S."/>
            <person name="Wollam A."/>
            <person name="Pepin K.H."/>
            <person name="Johnson M."/>
            <person name="Bhonagiri V."/>
            <person name="Zhang X."/>
            <person name="Suruliraj S."/>
            <person name="Warren W."/>
            <person name="Chinwalla A."/>
            <person name="Mardis E.R."/>
            <person name="Wilson R.K."/>
        </authorList>
    </citation>
    <scope>NUCLEOTIDE SEQUENCE [LARGE SCALE GENOMIC DNA]</scope>
    <source>
        <strain evidence="1 2">ATCC 29220</strain>
    </source>
</reference>
<accession>D4B7J5</accession>
<gene>
    <name evidence="1" type="ORF">CIT292_06292</name>
</gene>
<comment type="caution">
    <text evidence="1">The sequence shown here is derived from an EMBL/GenBank/DDBJ whole genome shotgun (WGS) entry which is preliminary data.</text>
</comment>
<dbReference type="EMBL" id="ABWL02000002">
    <property type="protein sequence ID" value="EFE10125.1"/>
    <property type="molecule type" value="Genomic_DNA"/>
</dbReference>
<dbReference type="HOGENOM" id="CLU_1234289_0_0_6"/>
<dbReference type="RefSeq" id="WP_006683745.1">
    <property type="nucleotide sequence ID" value="NZ_GG730299.1"/>
</dbReference>
<dbReference type="AlphaFoldDB" id="D4B7J5"/>
<proteinExistence type="predicted"/>